<evidence type="ECO:0000256" key="1">
    <source>
        <dbReference type="SAM" id="SignalP"/>
    </source>
</evidence>
<comment type="caution">
    <text evidence="2">The sequence shown here is derived from an EMBL/GenBank/DDBJ whole genome shotgun (WGS) entry which is preliminary data.</text>
</comment>
<dbReference type="PROSITE" id="PS51257">
    <property type="entry name" value="PROKAR_LIPOPROTEIN"/>
    <property type="match status" value="1"/>
</dbReference>
<evidence type="ECO:0000313" key="2">
    <source>
        <dbReference type="EMBL" id="PYI51549.1"/>
    </source>
</evidence>
<evidence type="ECO:0000313" key="3">
    <source>
        <dbReference type="Proteomes" id="UP000247476"/>
    </source>
</evidence>
<organism evidence="2 3">
    <name type="scientific">Paenibacillus flagellatus</name>
    <dbReference type="NCBI Taxonomy" id="2211139"/>
    <lineage>
        <taxon>Bacteria</taxon>
        <taxon>Bacillati</taxon>
        <taxon>Bacillota</taxon>
        <taxon>Bacilli</taxon>
        <taxon>Bacillales</taxon>
        <taxon>Paenibacillaceae</taxon>
        <taxon>Paenibacillus</taxon>
    </lineage>
</organism>
<keyword evidence="1" id="KW-0732">Signal</keyword>
<dbReference type="Proteomes" id="UP000247476">
    <property type="component" value="Unassembled WGS sequence"/>
</dbReference>
<sequence length="130" mass="13565">MKKTVSAALLLGILFVAAGCGASQGSGKGLDVSIRGVVQSVNDVSGGKEKGLFVEGKLEPDTKFDKASIRVKPSTSVYAVKNGKKEKASMNDLHKGQRVEVSFGDNPVAESYPVQAEAEQVVILESDPGS</sequence>
<dbReference type="Pfam" id="PF11518">
    <property type="entry name" value="DUF3221"/>
    <property type="match status" value="1"/>
</dbReference>
<dbReference type="EMBL" id="QJVJ01000012">
    <property type="protein sequence ID" value="PYI51549.1"/>
    <property type="molecule type" value="Genomic_DNA"/>
</dbReference>
<gene>
    <name evidence="2" type="ORF">DLM86_24335</name>
</gene>
<evidence type="ECO:0008006" key="4">
    <source>
        <dbReference type="Google" id="ProtNLM"/>
    </source>
</evidence>
<dbReference type="AlphaFoldDB" id="A0A2V5JXI1"/>
<dbReference type="InterPro" id="IPR021598">
    <property type="entry name" value="DUF3221"/>
</dbReference>
<feature type="chain" id="PRO_5038880139" description="DUF3221 domain-containing protein" evidence="1">
    <location>
        <begin position="19"/>
        <end position="130"/>
    </location>
</feature>
<protein>
    <recommendedName>
        <fullName evidence="4">DUF3221 domain-containing protein</fullName>
    </recommendedName>
</protein>
<name>A0A2V5JXI1_9BACL</name>
<reference evidence="2 3" key="1">
    <citation type="submission" date="2018-05" db="EMBL/GenBank/DDBJ databases">
        <title>Paenibacillus flagellatus sp. nov., isolated from selenium mineral soil.</title>
        <authorList>
            <person name="Dai X."/>
        </authorList>
    </citation>
    <scope>NUCLEOTIDE SEQUENCE [LARGE SCALE GENOMIC DNA]</scope>
    <source>
        <strain evidence="2 3">DXL2</strain>
    </source>
</reference>
<feature type="signal peptide" evidence="1">
    <location>
        <begin position="1"/>
        <end position="18"/>
    </location>
</feature>
<keyword evidence="3" id="KW-1185">Reference proteome</keyword>
<accession>A0A2V5JXI1</accession>
<proteinExistence type="predicted"/>
<dbReference type="RefSeq" id="WP_110842669.1">
    <property type="nucleotide sequence ID" value="NZ_QJVJ01000012.1"/>
</dbReference>
<dbReference type="OrthoDB" id="2662747at2"/>